<sequence length="90" mass="10137">MIKVSDSSSTGKRKDESGPTLHNLIVNSQRLRNPCVSKTRVIPDDQTVISQTLLELCESAGPFYIFFTFIPYYFSIPCSTIIFIILQMSS</sequence>
<evidence type="ECO:0000313" key="4">
    <source>
        <dbReference type="WBParaSite" id="Hba_17367"/>
    </source>
</evidence>
<keyword evidence="3" id="KW-1185">Reference proteome</keyword>
<dbReference type="Gene3D" id="3.40.980.10">
    <property type="entry name" value="MoaB/Mog-like domain"/>
    <property type="match status" value="1"/>
</dbReference>
<protein>
    <submittedName>
        <fullName evidence="4">Uncharacterized protein</fullName>
    </submittedName>
</protein>
<dbReference type="Proteomes" id="UP000095283">
    <property type="component" value="Unplaced"/>
</dbReference>
<evidence type="ECO:0000256" key="1">
    <source>
        <dbReference type="SAM" id="MobiDB-lite"/>
    </source>
</evidence>
<reference evidence="4" key="1">
    <citation type="submission" date="2016-11" db="UniProtKB">
        <authorList>
            <consortium name="WormBaseParasite"/>
        </authorList>
    </citation>
    <scope>IDENTIFICATION</scope>
</reference>
<organism evidence="3 4">
    <name type="scientific">Heterorhabditis bacteriophora</name>
    <name type="common">Entomopathogenic nematode worm</name>
    <dbReference type="NCBI Taxonomy" id="37862"/>
    <lineage>
        <taxon>Eukaryota</taxon>
        <taxon>Metazoa</taxon>
        <taxon>Ecdysozoa</taxon>
        <taxon>Nematoda</taxon>
        <taxon>Chromadorea</taxon>
        <taxon>Rhabditida</taxon>
        <taxon>Rhabditina</taxon>
        <taxon>Rhabditomorpha</taxon>
        <taxon>Strongyloidea</taxon>
        <taxon>Heterorhabditidae</taxon>
        <taxon>Heterorhabditis</taxon>
    </lineage>
</organism>
<keyword evidence="2" id="KW-0812">Transmembrane</keyword>
<dbReference type="SUPFAM" id="SSF53218">
    <property type="entry name" value="Molybdenum cofactor biosynthesis proteins"/>
    <property type="match status" value="1"/>
</dbReference>
<proteinExistence type="predicted"/>
<dbReference type="WBParaSite" id="Hba_17367">
    <property type="protein sequence ID" value="Hba_17367"/>
    <property type="gene ID" value="Hba_17367"/>
</dbReference>
<feature type="transmembrane region" description="Helical" evidence="2">
    <location>
        <begin position="63"/>
        <end position="86"/>
    </location>
</feature>
<feature type="region of interest" description="Disordered" evidence="1">
    <location>
        <begin position="1"/>
        <end position="20"/>
    </location>
</feature>
<feature type="compositionally biased region" description="Polar residues" evidence="1">
    <location>
        <begin position="1"/>
        <end position="10"/>
    </location>
</feature>
<keyword evidence="2" id="KW-0472">Membrane</keyword>
<evidence type="ECO:0000256" key="2">
    <source>
        <dbReference type="SAM" id="Phobius"/>
    </source>
</evidence>
<accession>A0A1I7XIP6</accession>
<dbReference type="AlphaFoldDB" id="A0A1I7XIP6"/>
<evidence type="ECO:0000313" key="3">
    <source>
        <dbReference type="Proteomes" id="UP000095283"/>
    </source>
</evidence>
<keyword evidence="2" id="KW-1133">Transmembrane helix</keyword>
<name>A0A1I7XIP6_HETBA</name>
<dbReference type="InterPro" id="IPR036425">
    <property type="entry name" value="MoaB/Mog-like_dom_sf"/>
</dbReference>